<protein>
    <submittedName>
        <fullName evidence="2">Uncharacterized protein</fullName>
    </submittedName>
</protein>
<gene>
    <name evidence="2" type="ORF">AB6713_09410</name>
</gene>
<organism evidence="2 3">
    <name type="scientific">Luteimonas salinilitoris</name>
    <dbReference type="NCBI Taxonomy" id="3237697"/>
    <lineage>
        <taxon>Bacteria</taxon>
        <taxon>Pseudomonadati</taxon>
        <taxon>Pseudomonadota</taxon>
        <taxon>Gammaproteobacteria</taxon>
        <taxon>Lysobacterales</taxon>
        <taxon>Lysobacteraceae</taxon>
        <taxon>Luteimonas</taxon>
    </lineage>
</organism>
<dbReference type="EMBL" id="JBFWIC010000010">
    <property type="protein sequence ID" value="MEZ0474835.1"/>
    <property type="molecule type" value="Genomic_DNA"/>
</dbReference>
<evidence type="ECO:0000313" key="3">
    <source>
        <dbReference type="Proteomes" id="UP001566331"/>
    </source>
</evidence>
<evidence type="ECO:0000313" key="2">
    <source>
        <dbReference type="EMBL" id="MEZ0474835.1"/>
    </source>
</evidence>
<accession>A0ABV4HQ25</accession>
<comment type="caution">
    <text evidence="2">The sequence shown here is derived from an EMBL/GenBank/DDBJ whole genome shotgun (WGS) entry which is preliminary data.</text>
</comment>
<proteinExistence type="predicted"/>
<name>A0ABV4HQ25_9GAMM</name>
<reference evidence="2 3" key="1">
    <citation type="submission" date="2024-07" db="EMBL/GenBank/DDBJ databases">
        <title>Luteimonas salilacus sp. nov., isolated from the shore soil of Salt Lake in Tibet of China.</title>
        <authorList>
            <person name="Zhang X."/>
            <person name="Li A."/>
        </authorList>
    </citation>
    <scope>NUCLEOTIDE SEQUENCE [LARGE SCALE GENOMIC DNA]</scope>
    <source>
        <strain evidence="2 3">B3-2-R+30</strain>
    </source>
</reference>
<evidence type="ECO:0000256" key="1">
    <source>
        <dbReference type="SAM" id="Coils"/>
    </source>
</evidence>
<keyword evidence="1" id="KW-0175">Coiled coil</keyword>
<sequence length="72" mass="8755">MDTDHRRETETRIRELRQSIEALERELESSSTQKQAQHEVLEHLDEYINAVDTKVSSLKLFWQTLKEEWRKQ</sequence>
<dbReference type="Proteomes" id="UP001566331">
    <property type="component" value="Unassembled WGS sequence"/>
</dbReference>
<feature type="coiled-coil region" evidence="1">
    <location>
        <begin position="6"/>
        <end position="40"/>
    </location>
</feature>
<keyword evidence="3" id="KW-1185">Reference proteome</keyword>
<dbReference type="RefSeq" id="WP_370564500.1">
    <property type="nucleotide sequence ID" value="NZ_JBFWIB010000008.1"/>
</dbReference>